<proteinExistence type="predicted"/>
<dbReference type="Proteomes" id="UP000832011">
    <property type="component" value="Chromosome"/>
</dbReference>
<keyword evidence="2" id="KW-1185">Reference proteome</keyword>
<dbReference type="EMBL" id="CP091511">
    <property type="protein sequence ID" value="UOO89580.1"/>
    <property type="molecule type" value="Genomic_DNA"/>
</dbReference>
<protein>
    <submittedName>
        <fullName evidence="1">Uncharacterized protein</fullName>
    </submittedName>
</protein>
<evidence type="ECO:0000313" key="1">
    <source>
        <dbReference type="EMBL" id="UOO89580.1"/>
    </source>
</evidence>
<organism evidence="1 2">
    <name type="scientific">Vitreoscilla massiliensis</name>
    <dbReference type="NCBI Taxonomy" id="1689272"/>
    <lineage>
        <taxon>Bacteria</taxon>
        <taxon>Pseudomonadati</taxon>
        <taxon>Pseudomonadota</taxon>
        <taxon>Betaproteobacteria</taxon>
        <taxon>Neisseriales</taxon>
        <taxon>Neisseriaceae</taxon>
        <taxon>Vitreoscilla</taxon>
    </lineage>
</organism>
<name>A0ABY4E411_9NEIS</name>
<dbReference type="RefSeq" id="WP_058305479.1">
    <property type="nucleotide sequence ID" value="NZ_CABKVG010000007.1"/>
</dbReference>
<evidence type="ECO:0000313" key="2">
    <source>
        <dbReference type="Proteomes" id="UP000832011"/>
    </source>
</evidence>
<reference evidence="1 2" key="1">
    <citation type="journal article" date="2022" name="Res Sq">
        <title>Evolution of multicellular longitudinally dividing oral cavity symbionts (Neisseriaceae).</title>
        <authorList>
            <person name="Nyongesa S."/>
            <person name="Weber P."/>
            <person name="Bernet E."/>
            <person name="Pullido F."/>
            <person name="Nieckarz M."/>
            <person name="Delaby M."/>
            <person name="Nieves C."/>
            <person name="Viehboeck T."/>
            <person name="Krause N."/>
            <person name="Rivera-Millot A."/>
            <person name="Nakamura A."/>
            <person name="Vischer N."/>
            <person name="VanNieuwenhze M."/>
            <person name="Brun Y."/>
            <person name="Cava F."/>
            <person name="Bulgheresi S."/>
            <person name="Veyrier F."/>
        </authorList>
    </citation>
    <scope>NUCLEOTIDE SEQUENCE [LARGE SCALE GENOMIC DNA]</scope>
    <source>
        <strain evidence="1 2">SN4</strain>
    </source>
</reference>
<accession>A0ABY4E411</accession>
<gene>
    <name evidence="1" type="ORF">LVJ82_00935</name>
</gene>
<sequence>MKTAYIVVAFSYQLNAKKKKELKAEAPIACLTAIDARNRAEHLAGKKAGAIAVSQEYDEGSGEIGKVSHLGTYGEVLPGLIDD</sequence>